<keyword evidence="6 10" id="KW-0648">Protein biosynthesis</keyword>
<dbReference type="Pfam" id="PF02637">
    <property type="entry name" value="GatB_Yqey"/>
    <property type="match status" value="1"/>
</dbReference>
<dbReference type="NCBIfam" id="NF004012">
    <property type="entry name" value="PRK05477.1-2"/>
    <property type="match status" value="1"/>
</dbReference>
<dbReference type="PROSITE" id="PS01234">
    <property type="entry name" value="GATB"/>
    <property type="match status" value="1"/>
</dbReference>
<dbReference type="HAMAP" id="MF_00121">
    <property type="entry name" value="GatB"/>
    <property type="match status" value="1"/>
</dbReference>
<proteinExistence type="inferred from homology"/>
<dbReference type="Gene3D" id="1.10.10.410">
    <property type="match status" value="1"/>
</dbReference>
<evidence type="ECO:0000256" key="9">
    <source>
        <dbReference type="ARBA" id="ARBA00047913"/>
    </source>
</evidence>
<evidence type="ECO:0000256" key="2">
    <source>
        <dbReference type="ARBA" id="ARBA00011123"/>
    </source>
</evidence>
<evidence type="ECO:0000256" key="5">
    <source>
        <dbReference type="ARBA" id="ARBA00022840"/>
    </source>
</evidence>
<dbReference type="InterPro" id="IPR023168">
    <property type="entry name" value="GatB_Yqey_C_2"/>
</dbReference>
<dbReference type="InterPro" id="IPR042114">
    <property type="entry name" value="GatB_C_1"/>
</dbReference>
<dbReference type="FunFam" id="1.10.10.410:FF:000001">
    <property type="entry name" value="Aspartyl/glutamyl-tRNA(Asn/Gln) amidotransferase subunit B"/>
    <property type="match status" value="1"/>
</dbReference>
<dbReference type="EC" id="6.3.5.-" evidence="10"/>
<dbReference type="SMART" id="SM00845">
    <property type="entry name" value="GatB_Yqey"/>
    <property type="match status" value="1"/>
</dbReference>
<dbReference type="InterPro" id="IPR014746">
    <property type="entry name" value="Gln_synth/guanido_kin_cat_dom"/>
</dbReference>
<reference evidence="12 13" key="1">
    <citation type="journal article" date="2020" name="Biotechnol. Biofuels">
        <title>New insights from the biogas microbiome by comprehensive genome-resolved metagenomics of nearly 1600 species originating from multiple anaerobic digesters.</title>
        <authorList>
            <person name="Campanaro S."/>
            <person name="Treu L."/>
            <person name="Rodriguez-R L.M."/>
            <person name="Kovalovszki A."/>
            <person name="Ziels R.M."/>
            <person name="Maus I."/>
            <person name="Zhu X."/>
            <person name="Kougias P.G."/>
            <person name="Basile A."/>
            <person name="Luo G."/>
            <person name="Schluter A."/>
            <person name="Konstantinidis K.T."/>
            <person name="Angelidaki I."/>
        </authorList>
    </citation>
    <scope>NUCLEOTIDE SEQUENCE [LARGE SCALE GENOMIC DNA]</scope>
    <source>
        <strain evidence="12">AS05jafATM_4</strain>
    </source>
</reference>
<evidence type="ECO:0000256" key="4">
    <source>
        <dbReference type="ARBA" id="ARBA00022741"/>
    </source>
</evidence>
<dbReference type="PANTHER" id="PTHR11659:SF0">
    <property type="entry name" value="GLUTAMYL-TRNA(GLN) AMIDOTRANSFERASE SUBUNIT B, MITOCHONDRIAL"/>
    <property type="match status" value="1"/>
</dbReference>
<dbReference type="NCBIfam" id="NF004014">
    <property type="entry name" value="PRK05477.1-4"/>
    <property type="match status" value="1"/>
</dbReference>
<evidence type="ECO:0000313" key="12">
    <source>
        <dbReference type="EMBL" id="HHY28597.1"/>
    </source>
</evidence>
<keyword evidence="4 10" id="KW-0547">Nucleotide-binding</keyword>
<dbReference type="InterPro" id="IPR003789">
    <property type="entry name" value="Asn/Gln_tRNA_amidoTrase-B-like"/>
</dbReference>
<protein>
    <recommendedName>
        <fullName evidence="10">Aspartyl/glutamyl-tRNA(Asn/Gln) amidotransferase subunit B</fullName>
        <shortName evidence="10">Asp/Glu-ADT subunit B</shortName>
        <ecNumber evidence="10">6.3.5.-</ecNumber>
    </recommendedName>
</protein>
<evidence type="ECO:0000256" key="8">
    <source>
        <dbReference type="ARBA" id="ARBA00047380"/>
    </source>
</evidence>
<keyword evidence="5 10" id="KW-0067">ATP-binding</keyword>
<keyword evidence="12" id="KW-0808">Transferase</keyword>
<dbReference type="GO" id="GO:0006412">
    <property type="term" value="P:translation"/>
    <property type="evidence" value="ECO:0007669"/>
    <property type="project" value="UniProtKB-UniRule"/>
</dbReference>
<organism evidence="12 13">
    <name type="scientific">Desulfitobacterium dehalogenans</name>
    <dbReference type="NCBI Taxonomy" id="36854"/>
    <lineage>
        <taxon>Bacteria</taxon>
        <taxon>Bacillati</taxon>
        <taxon>Bacillota</taxon>
        <taxon>Clostridia</taxon>
        <taxon>Eubacteriales</taxon>
        <taxon>Desulfitobacteriaceae</taxon>
        <taxon>Desulfitobacterium</taxon>
    </lineage>
</organism>
<dbReference type="InterPro" id="IPR017958">
    <property type="entry name" value="Gln-tRNA_amidoTrfase_suB_CS"/>
</dbReference>
<name>A0A7C7DC39_9FIRM</name>
<comment type="function">
    <text evidence="7 10">Allows the formation of correctly charged Asn-tRNA(Asn) or Gln-tRNA(Gln) through the transamidation of misacylated Asp-tRNA(Asn) or Glu-tRNA(Gln) in organisms which lack either or both of asparaginyl-tRNA or glutaminyl-tRNA synthetases. The reaction takes place in the presence of glutamine and ATP through an activated phospho-Asp-tRNA(Asn) or phospho-Glu-tRNA(Gln).</text>
</comment>
<comment type="caution">
    <text evidence="12">The sequence shown here is derived from an EMBL/GenBank/DDBJ whole genome shotgun (WGS) entry which is preliminary data.</text>
</comment>
<evidence type="ECO:0000256" key="6">
    <source>
        <dbReference type="ARBA" id="ARBA00022917"/>
    </source>
</evidence>
<comment type="similarity">
    <text evidence="1 10">Belongs to the GatB/GatE family. GatB subfamily.</text>
</comment>
<dbReference type="InterPro" id="IPR004413">
    <property type="entry name" value="GatB"/>
</dbReference>
<dbReference type="GO" id="GO:0070681">
    <property type="term" value="P:glutaminyl-tRNAGln biosynthesis via transamidation"/>
    <property type="evidence" value="ECO:0007669"/>
    <property type="project" value="TreeGrafter"/>
</dbReference>
<dbReference type="Proteomes" id="UP000553059">
    <property type="component" value="Unassembled WGS sequence"/>
</dbReference>
<evidence type="ECO:0000259" key="11">
    <source>
        <dbReference type="SMART" id="SM00845"/>
    </source>
</evidence>
<dbReference type="GO" id="GO:0050567">
    <property type="term" value="F:glutaminyl-tRNA synthase (glutamine-hydrolyzing) activity"/>
    <property type="evidence" value="ECO:0007669"/>
    <property type="project" value="UniProtKB-UniRule"/>
</dbReference>
<comment type="catalytic activity">
    <reaction evidence="9 10">
        <text>L-glutamyl-tRNA(Gln) + L-glutamine + ATP + H2O = L-glutaminyl-tRNA(Gln) + L-glutamate + ADP + phosphate + H(+)</text>
        <dbReference type="Rhea" id="RHEA:17521"/>
        <dbReference type="Rhea" id="RHEA-COMP:9681"/>
        <dbReference type="Rhea" id="RHEA-COMP:9684"/>
        <dbReference type="ChEBI" id="CHEBI:15377"/>
        <dbReference type="ChEBI" id="CHEBI:15378"/>
        <dbReference type="ChEBI" id="CHEBI:29985"/>
        <dbReference type="ChEBI" id="CHEBI:30616"/>
        <dbReference type="ChEBI" id="CHEBI:43474"/>
        <dbReference type="ChEBI" id="CHEBI:58359"/>
        <dbReference type="ChEBI" id="CHEBI:78520"/>
        <dbReference type="ChEBI" id="CHEBI:78521"/>
        <dbReference type="ChEBI" id="CHEBI:456216"/>
    </reaction>
</comment>
<accession>A0A7C7DC39</accession>
<evidence type="ECO:0000256" key="7">
    <source>
        <dbReference type="ARBA" id="ARBA00024799"/>
    </source>
</evidence>
<sequence length="482" mass="53441">MSTYEAVIGLEVHVELKTQSKLFCGCSTEFGKEPNTQVCPVCLGLPGSTGVLNKKVVELATKAGLALNCEIGTTTWFDRKNYYYPDLPKGYQISQVFRPIAYKGYLDIEADGQNKRINITRAHMEEDPGKLVHSGGSITTSHSSCVDYNRSGIPLIEIVSEPEIRSGAEAKAYLEKLKAILEYTGVSDVKMEQGSLRCDANVSVRPVGTTTLGTKTEIKNMNSFRAVQRAIEYEIERQIAVLEDGDSVIQETRGWDENKGITLSMRNKENPDYRCFIDHELTHIELTPEWIEEVKATLPELPDARRKRLVEEHGLPAYDAGIITSSLDLAEFFDAALRGFPDAKVISNWIMGELLRLLNAHTMELSEAKVTPGGLAKLLELIKKGTISNKIGKEVFELMFSEGKDPEQIVKEKGLVQISDEGQLTQILTDIIAKNPKSVEDFQSGKEQAIGFLVGQVMKATKGQANPSVVNTMLREILLRTN</sequence>
<dbReference type="NCBIfam" id="TIGR00133">
    <property type="entry name" value="gatB"/>
    <property type="match status" value="1"/>
</dbReference>
<dbReference type="FunFam" id="1.10.150.380:FF:000001">
    <property type="entry name" value="Aspartyl/glutamyl-tRNA(Asn/Gln) amidotransferase subunit B"/>
    <property type="match status" value="1"/>
</dbReference>
<gene>
    <name evidence="10 12" type="primary">gatB</name>
    <name evidence="12" type="ORF">GX523_18005</name>
</gene>
<evidence type="ECO:0000313" key="13">
    <source>
        <dbReference type="Proteomes" id="UP000553059"/>
    </source>
</evidence>
<dbReference type="Pfam" id="PF02934">
    <property type="entry name" value="GatB_N"/>
    <property type="match status" value="1"/>
</dbReference>
<comment type="catalytic activity">
    <reaction evidence="8 10">
        <text>L-aspartyl-tRNA(Asn) + L-glutamine + ATP + H2O = L-asparaginyl-tRNA(Asn) + L-glutamate + ADP + phosphate + 2 H(+)</text>
        <dbReference type="Rhea" id="RHEA:14513"/>
        <dbReference type="Rhea" id="RHEA-COMP:9674"/>
        <dbReference type="Rhea" id="RHEA-COMP:9677"/>
        <dbReference type="ChEBI" id="CHEBI:15377"/>
        <dbReference type="ChEBI" id="CHEBI:15378"/>
        <dbReference type="ChEBI" id="CHEBI:29985"/>
        <dbReference type="ChEBI" id="CHEBI:30616"/>
        <dbReference type="ChEBI" id="CHEBI:43474"/>
        <dbReference type="ChEBI" id="CHEBI:58359"/>
        <dbReference type="ChEBI" id="CHEBI:78515"/>
        <dbReference type="ChEBI" id="CHEBI:78516"/>
        <dbReference type="ChEBI" id="CHEBI:456216"/>
    </reaction>
</comment>
<dbReference type="EMBL" id="DUTF01000379">
    <property type="protein sequence ID" value="HHY28597.1"/>
    <property type="molecule type" value="Genomic_DNA"/>
</dbReference>
<evidence type="ECO:0000256" key="1">
    <source>
        <dbReference type="ARBA" id="ARBA00005306"/>
    </source>
</evidence>
<dbReference type="AlphaFoldDB" id="A0A7C7DC39"/>
<dbReference type="Gene3D" id="1.10.150.380">
    <property type="entry name" value="GatB domain, N-terminal subdomain"/>
    <property type="match status" value="1"/>
</dbReference>
<dbReference type="GO" id="GO:0016740">
    <property type="term" value="F:transferase activity"/>
    <property type="evidence" value="ECO:0007669"/>
    <property type="project" value="UniProtKB-KW"/>
</dbReference>
<dbReference type="SUPFAM" id="SSF55931">
    <property type="entry name" value="Glutamine synthetase/guanido kinase"/>
    <property type="match status" value="1"/>
</dbReference>
<dbReference type="GO" id="GO:0005524">
    <property type="term" value="F:ATP binding"/>
    <property type="evidence" value="ECO:0007669"/>
    <property type="project" value="UniProtKB-KW"/>
</dbReference>
<dbReference type="SUPFAM" id="SSF89095">
    <property type="entry name" value="GatB/YqeY motif"/>
    <property type="match status" value="1"/>
</dbReference>
<feature type="domain" description="Asn/Gln amidotransferase" evidence="11">
    <location>
        <begin position="331"/>
        <end position="478"/>
    </location>
</feature>
<evidence type="ECO:0000256" key="10">
    <source>
        <dbReference type="HAMAP-Rule" id="MF_00121"/>
    </source>
</evidence>
<evidence type="ECO:0000256" key="3">
    <source>
        <dbReference type="ARBA" id="ARBA00022598"/>
    </source>
</evidence>
<dbReference type="InterPro" id="IPR017959">
    <property type="entry name" value="Asn/Gln-tRNA_amidoTrfase_suB/E"/>
</dbReference>
<dbReference type="InterPro" id="IPR006075">
    <property type="entry name" value="Asn/Gln-tRNA_Trfase_suB/E_cat"/>
</dbReference>
<dbReference type="PANTHER" id="PTHR11659">
    <property type="entry name" value="GLUTAMYL-TRNA GLN AMIDOTRANSFERASE SUBUNIT B MITOCHONDRIAL AND PROKARYOTIC PET112-RELATED"/>
    <property type="match status" value="1"/>
</dbReference>
<keyword evidence="3 10" id="KW-0436">Ligase</keyword>
<dbReference type="InterPro" id="IPR018027">
    <property type="entry name" value="Asn/Gln_amidotransferase"/>
</dbReference>
<comment type="subunit">
    <text evidence="2 10">Heterotrimer of A, B and C subunits.</text>
</comment>